<dbReference type="Gene3D" id="3.40.50.2000">
    <property type="entry name" value="Glycogen Phosphorylase B"/>
    <property type="match status" value="2"/>
</dbReference>
<feature type="domain" description="Glycosyl transferase family 1" evidence="9">
    <location>
        <begin position="275"/>
        <end position="447"/>
    </location>
</feature>
<evidence type="ECO:0000256" key="5">
    <source>
        <dbReference type="ARBA" id="ARBA00022676"/>
    </source>
</evidence>
<protein>
    <recommendedName>
        <fullName evidence="8">Glycogen synthase</fullName>
        <ecNumber evidence="8">2.4.1.21</ecNumber>
    </recommendedName>
    <alternativeName>
        <fullName evidence="8">Starch [bacterial glycogen] synthase</fullName>
    </alternativeName>
</protein>
<organism evidence="11 12">
    <name type="scientific">Rhizosphaericola mali</name>
    <dbReference type="NCBI Taxonomy" id="2545455"/>
    <lineage>
        <taxon>Bacteria</taxon>
        <taxon>Pseudomonadati</taxon>
        <taxon>Bacteroidota</taxon>
        <taxon>Chitinophagia</taxon>
        <taxon>Chitinophagales</taxon>
        <taxon>Chitinophagaceae</taxon>
        <taxon>Rhizosphaericola</taxon>
    </lineage>
</organism>
<proteinExistence type="inferred from homology"/>
<dbReference type="PANTHER" id="PTHR45825:SF11">
    <property type="entry name" value="ALPHA AMYLASE DOMAIN-CONTAINING PROTEIN"/>
    <property type="match status" value="1"/>
</dbReference>
<dbReference type="Pfam" id="PF08323">
    <property type="entry name" value="Glyco_transf_5"/>
    <property type="match status" value="1"/>
</dbReference>
<dbReference type="InterPro" id="IPR011835">
    <property type="entry name" value="GS/SS"/>
</dbReference>
<evidence type="ECO:0000259" key="9">
    <source>
        <dbReference type="Pfam" id="PF00534"/>
    </source>
</evidence>
<feature type="domain" description="Starch synthase catalytic" evidence="10">
    <location>
        <begin position="2"/>
        <end position="231"/>
    </location>
</feature>
<dbReference type="SUPFAM" id="SSF53756">
    <property type="entry name" value="UDP-Glycosyltransferase/glycogen phosphorylase"/>
    <property type="match status" value="1"/>
</dbReference>
<sequence>MKIVHVTAECYPVAKVGGLGDVAGALPKYQNLAGEDAKLIMPMYKTPFLYNHEWENAYQGNASIGNHAFEFTVIKEKHNSLGFDLYLLDINGVLDREKVYGYSDDTYRFLSFQIAVVHWLSHWEDKPDVIHCHDYHTGMISFMMKHCYAYQNLSNIPSILTIHNAQYQGQFGWNQVDWIPAFDPTVGGLIEWKNDINPLATAIKNSWKVNTVSDGYLHELIYNSNGLEDLFEYEKGKCSGILNGIDDQLWNPNTDNYISHHYNVQNYKAGKEKNKEAICKQFGIDGSKPLFAFIGRLVGEKAADLLPDAILSSLYLLKGRISFIILGSGEKETENQLRSINSLFPSFYHADIGYNEALSHQLYASADFLLMPSRVEPCGLNQMYSMRYGTIPIVRRTGGLKDTVKDVGDGGWGICFNNATSEEIIYSIGRAMEISHNPKIMDKMIEAGMQIDHSWNKTVTQYLDLYRSCF</sequence>
<accession>A0A5P2G4J5</accession>
<name>A0A5P2G4J5_9BACT</name>
<dbReference type="GO" id="GO:0005978">
    <property type="term" value="P:glycogen biosynthetic process"/>
    <property type="evidence" value="ECO:0007669"/>
    <property type="project" value="UniProtKB-UniRule"/>
</dbReference>
<comment type="similarity">
    <text evidence="4 8">Belongs to the glycosyltransferase 1 family. Bacterial/plant glycogen synthase subfamily.</text>
</comment>
<dbReference type="CDD" id="cd03791">
    <property type="entry name" value="GT5_Glycogen_synthase_DULL1-like"/>
    <property type="match status" value="1"/>
</dbReference>
<dbReference type="InterPro" id="IPR001296">
    <property type="entry name" value="Glyco_trans_1"/>
</dbReference>
<dbReference type="NCBIfam" id="TIGR02095">
    <property type="entry name" value="glgA"/>
    <property type="match status" value="1"/>
</dbReference>
<comment type="catalytic activity">
    <reaction evidence="1 8">
        <text>[(1-&gt;4)-alpha-D-glucosyl](n) + ADP-alpha-D-glucose = [(1-&gt;4)-alpha-D-glucosyl](n+1) + ADP + H(+)</text>
        <dbReference type="Rhea" id="RHEA:18189"/>
        <dbReference type="Rhea" id="RHEA-COMP:9584"/>
        <dbReference type="Rhea" id="RHEA-COMP:9587"/>
        <dbReference type="ChEBI" id="CHEBI:15378"/>
        <dbReference type="ChEBI" id="CHEBI:15444"/>
        <dbReference type="ChEBI" id="CHEBI:57498"/>
        <dbReference type="ChEBI" id="CHEBI:456216"/>
        <dbReference type="EC" id="2.4.1.21"/>
    </reaction>
</comment>
<reference evidence="11 12" key="1">
    <citation type="submission" date="2019-09" db="EMBL/GenBank/DDBJ databases">
        <title>Complete genome sequence of Arachidicoccus sp. B3-10 isolated from apple orchard soil.</title>
        <authorList>
            <person name="Kim H.S."/>
            <person name="Han K.-I."/>
            <person name="Suh M.K."/>
            <person name="Lee K.C."/>
            <person name="Eom M.K."/>
            <person name="Kim J.-S."/>
            <person name="Kang S.W."/>
            <person name="Sin Y."/>
            <person name="Lee J.-S."/>
        </authorList>
    </citation>
    <scope>NUCLEOTIDE SEQUENCE [LARGE SCALE GENOMIC DNA]</scope>
    <source>
        <strain evidence="11 12">B3-10</strain>
    </source>
</reference>
<keyword evidence="5 8" id="KW-0328">Glycosyltransferase</keyword>
<keyword evidence="6 8" id="KW-0808">Transferase</keyword>
<evidence type="ECO:0000256" key="3">
    <source>
        <dbReference type="ARBA" id="ARBA00004964"/>
    </source>
</evidence>
<dbReference type="InterPro" id="IPR013534">
    <property type="entry name" value="Starch_synth_cat_dom"/>
</dbReference>
<dbReference type="EC" id="2.4.1.21" evidence="8"/>
<gene>
    <name evidence="8" type="primary">glgA</name>
    <name evidence="11" type="ORF">E0W69_004815</name>
</gene>
<feature type="binding site" evidence="8">
    <location>
        <position position="15"/>
    </location>
    <ligand>
        <name>ADP-alpha-D-glucose</name>
        <dbReference type="ChEBI" id="CHEBI:57498"/>
    </ligand>
</feature>
<dbReference type="GO" id="GO:0009011">
    <property type="term" value="F:alpha-1,4-glucan glucosyltransferase (ADP-glucose donor) activity"/>
    <property type="evidence" value="ECO:0007669"/>
    <property type="project" value="UniProtKB-UniRule"/>
</dbReference>
<dbReference type="KEGG" id="arac:E0W69_004815"/>
<evidence type="ECO:0000256" key="7">
    <source>
        <dbReference type="ARBA" id="ARBA00023056"/>
    </source>
</evidence>
<dbReference type="Pfam" id="PF00534">
    <property type="entry name" value="Glycos_transf_1"/>
    <property type="match status" value="1"/>
</dbReference>
<evidence type="ECO:0000256" key="4">
    <source>
        <dbReference type="ARBA" id="ARBA00010281"/>
    </source>
</evidence>
<dbReference type="AlphaFoldDB" id="A0A5P2G4J5"/>
<comment type="function">
    <text evidence="2 8">Synthesizes alpha-1,4-glucan chains using ADP-glucose.</text>
</comment>
<comment type="pathway">
    <text evidence="3 8">Glycan biosynthesis; glycogen biosynthesis.</text>
</comment>
<keyword evidence="7 8" id="KW-0320">Glycogen biosynthesis</keyword>
<evidence type="ECO:0000256" key="2">
    <source>
        <dbReference type="ARBA" id="ARBA00002764"/>
    </source>
</evidence>
<dbReference type="Proteomes" id="UP000292424">
    <property type="component" value="Chromosome"/>
</dbReference>
<dbReference type="OrthoDB" id="9808590at2"/>
<dbReference type="GO" id="GO:0004373">
    <property type="term" value="F:alpha-1,4-glucan glucosyltransferase (UDP-glucose donor) activity"/>
    <property type="evidence" value="ECO:0007669"/>
    <property type="project" value="InterPro"/>
</dbReference>
<evidence type="ECO:0000256" key="6">
    <source>
        <dbReference type="ARBA" id="ARBA00022679"/>
    </source>
</evidence>
<keyword evidence="12" id="KW-1185">Reference proteome</keyword>
<evidence type="ECO:0000256" key="8">
    <source>
        <dbReference type="HAMAP-Rule" id="MF_00484"/>
    </source>
</evidence>
<evidence type="ECO:0000313" key="12">
    <source>
        <dbReference type="Proteomes" id="UP000292424"/>
    </source>
</evidence>
<dbReference type="RefSeq" id="WP_131328900.1">
    <property type="nucleotide sequence ID" value="NZ_CP044016.1"/>
</dbReference>
<evidence type="ECO:0000313" key="11">
    <source>
        <dbReference type="EMBL" id="QES88013.1"/>
    </source>
</evidence>
<dbReference type="HAMAP" id="MF_00484">
    <property type="entry name" value="Glycogen_synth"/>
    <property type="match status" value="1"/>
</dbReference>
<dbReference type="UniPathway" id="UPA00164"/>
<evidence type="ECO:0000256" key="1">
    <source>
        <dbReference type="ARBA" id="ARBA00001478"/>
    </source>
</evidence>
<dbReference type="EMBL" id="CP044016">
    <property type="protein sequence ID" value="QES88013.1"/>
    <property type="molecule type" value="Genomic_DNA"/>
</dbReference>
<dbReference type="PANTHER" id="PTHR45825">
    <property type="entry name" value="GRANULE-BOUND STARCH SYNTHASE 1, CHLOROPLASTIC/AMYLOPLASTIC"/>
    <property type="match status" value="1"/>
</dbReference>
<evidence type="ECO:0000259" key="10">
    <source>
        <dbReference type="Pfam" id="PF08323"/>
    </source>
</evidence>